<protein>
    <submittedName>
        <fullName evidence="3">Uncharacterized protein</fullName>
    </submittedName>
</protein>
<gene>
    <name evidence="3" type="ORF">NIES4072_18600</name>
</gene>
<feature type="compositionally biased region" description="Basic and acidic residues" evidence="2">
    <location>
        <begin position="595"/>
        <end position="607"/>
    </location>
</feature>
<dbReference type="RefSeq" id="WP_109008260.1">
    <property type="nucleotide sequence ID" value="NZ_BDUD01000001.1"/>
</dbReference>
<dbReference type="Proteomes" id="UP000245124">
    <property type="component" value="Unassembled WGS sequence"/>
</dbReference>
<feature type="region of interest" description="Disordered" evidence="2">
    <location>
        <begin position="590"/>
        <end position="621"/>
    </location>
</feature>
<evidence type="ECO:0000256" key="1">
    <source>
        <dbReference type="SAM" id="Coils"/>
    </source>
</evidence>
<feature type="region of interest" description="Disordered" evidence="2">
    <location>
        <begin position="1"/>
        <end position="22"/>
    </location>
</feature>
<feature type="compositionally biased region" description="Basic residues" evidence="2">
    <location>
        <begin position="7"/>
        <end position="16"/>
    </location>
</feature>
<evidence type="ECO:0000313" key="3">
    <source>
        <dbReference type="EMBL" id="GBG18196.1"/>
    </source>
</evidence>
<evidence type="ECO:0000313" key="4">
    <source>
        <dbReference type="Proteomes" id="UP000245124"/>
    </source>
</evidence>
<sequence>MLSNKPFVHKYPRKGKKPSEPFAVYEPEEPQESLVSIGGNFFATPDTPADPMDCDRYPDSPWCGGNPIDLENPVSLDIDIVQDECNFGVQFSGTLGFIKLPPLQVVYRNPNCIPPPPLPLGDFPAFLPPKIPENACNAKGGGIPQIVVFQSDSFFYRQGFNDFFTKEYVLWEEYSKKIRIKQVEFFPSGEYAYHIKFEININWEYNEDYAIDRNLPFPSPYQINQVVTFGIKRYVSGFVQPIDGSQAIYIDPFDLGGVLTYSTIYYDYFATGKGTYSADWFSRNGDFFRNYEDNESQYEGYITIEKVGSQFHVFCGDYKVLPPPPAKPKKKCCMSCDNNDALLKLILKRIGNLPASVPDYFTKQNPSYISIESLAELMLWQMQQLDALMGSYPIKIEVEDTDLTKEGNQTQKLELPNQAELLAELLGLVITLKRDTHATLVTAIKAMGESGMTKNLATQTLDVTLANAEFLGYKLEQVKRKIPSLFTPGGANLEETLKEKEVEIVSYENTDKKDLQDDLKFLKTMAARWNAQNWRQVTGEPVESLKQSLFGNPDAIKDTHKENEQGDFNDFTEQAERGFIEISGITDTVNPWGRPYKERPKIREIGTEKGNYTNDGKERIE</sequence>
<dbReference type="AlphaFoldDB" id="A0A2R5FHP9"/>
<organism evidence="3 4">
    <name type="scientific">Nostoc commune NIES-4072</name>
    <dbReference type="NCBI Taxonomy" id="2005467"/>
    <lineage>
        <taxon>Bacteria</taxon>
        <taxon>Bacillati</taxon>
        <taxon>Cyanobacteriota</taxon>
        <taxon>Cyanophyceae</taxon>
        <taxon>Nostocales</taxon>
        <taxon>Nostocaceae</taxon>
        <taxon>Nostoc</taxon>
    </lineage>
</organism>
<comment type="caution">
    <text evidence="3">The sequence shown here is derived from an EMBL/GenBank/DDBJ whole genome shotgun (WGS) entry which is preliminary data.</text>
</comment>
<dbReference type="EMBL" id="BDUD01000001">
    <property type="protein sequence ID" value="GBG18196.1"/>
    <property type="molecule type" value="Genomic_DNA"/>
</dbReference>
<keyword evidence="4" id="KW-1185">Reference proteome</keyword>
<evidence type="ECO:0000256" key="2">
    <source>
        <dbReference type="SAM" id="MobiDB-lite"/>
    </source>
</evidence>
<reference evidence="3 4" key="1">
    <citation type="submission" date="2017-06" db="EMBL/GenBank/DDBJ databases">
        <title>Genome sequencing of cyanobaciteial culture collection at National Institute for Environmental Studies (NIES).</title>
        <authorList>
            <person name="Hirose Y."/>
            <person name="Shimura Y."/>
            <person name="Fujisawa T."/>
            <person name="Nakamura Y."/>
            <person name="Kawachi M."/>
        </authorList>
    </citation>
    <scope>NUCLEOTIDE SEQUENCE [LARGE SCALE GENOMIC DNA]</scope>
    <source>
        <strain evidence="3 4">NIES-4072</strain>
    </source>
</reference>
<keyword evidence="1" id="KW-0175">Coiled coil</keyword>
<proteinExistence type="predicted"/>
<accession>A0A2R5FHP9</accession>
<name>A0A2R5FHP9_NOSCO</name>
<feature type="coiled-coil region" evidence="1">
    <location>
        <begin position="490"/>
        <end position="532"/>
    </location>
</feature>
<dbReference type="OrthoDB" id="487193at2"/>